<protein>
    <submittedName>
        <fullName evidence="1">Uncharacterized protein</fullName>
    </submittedName>
</protein>
<dbReference type="EMBL" id="LODU01000025">
    <property type="protein sequence ID" value="POH32946.1"/>
    <property type="molecule type" value="Genomic_DNA"/>
</dbReference>
<evidence type="ECO:0000313" key="1">
    <source>
        <dbReference type="EMBL" id="POH32946.1"/>
    </source>
</evidence>
<dbReference type="AlphaFoldDB" id="A0A2S3YPT5"/>
<reference evidence="1 2" key="1">
    <citation type="journal article" date="2014" name="Syst. Appl. Microbiol.">
        <title>Microsymbionts of Phaseolus vulgaris in acid and alkaline soils of Mexico.</title>
        <authorList>
            <person name="Verastegui-Valdes M.M."/>
            <person name="Zhang Y.J."/>
            <person name="Rivera-Orduna F.N."/>
            <person name="Cheng H.P."/>
            <person name="Sui X.H."/>
            <person name="Wang E.T."/>
        </authorList>
    </citation>
    <scope>NUCLEOTIDE SEQUENCE [LARGE SCALE GENOMIC DNA]</scope>
    <source>
        <strain evidence="1 2">FG01</strain>
    </source>
</reference>
<name>A0A2S3YPT5_9HYPH</name>
<organism evidence="1 2">
    <name type="scientific">Sinorhizobium americanum</name>
    <dbReference type="NCBI Taxonomy" id="194963"/>
    <lineage>
        <taxon>Bacteria</taxon>
        <taxon>Pseudomonadati</taxon>
        <taxon>Pseudomonadota</taxon>
        <taxon>Alphaproteobacteria</taxon>
        <taxon>Hyphomicrobiales</taxon>
        <taxon>Rhizobiaceae</taxon>
        <taxon>Sinorhizobium/Ensifer group</taxon>
        <taxon>Sinorhizobium</taxon>
    </lineage>
</organism>
<comment type="caution">
    <text evidence="1">The sequence shown here is derived from an EMBL/GenBank/DDBJ whole genome shotgun (WGS) entry which is preliminary data.</text>
</comment>
<accession>A0A2S3YPT5</accession>
<proteinExistence type="predicted"/>
<gene>
    <name evidence="1" type="ORF">ATY31_13810</name>
</gene>
<evidence type="ECO:0000313" key="2">
    <source>
        <dbReference type="Proteomes" id="UP000237511"/>
    </source>
</evidence>
<dbReference type="Proteomes" id="UP000237511">
    <property type="component" value="Unassembled WGS sequence"/>
</dbReference>
<sequence length="79" mass="8697">MAVAQREMKFPCQPLVSGQDFAGEVQRNCGRDRAQDARGAHFSIGLAGLAQKWRVLIAKHRDFVHVQLPGATGVARGRR</sequence>